<evidence type="ECO:0000313" key="7">
    <source>
        <dbReference type="EMBL" id="GMI54207.1"/>
    </source>
</evidence>
<dbReference type="SUPFAM" id="SSF48371">
    <property type="entry name" value="ARM repeat"/>
    <property type="match status" value="1"/>
</dbReference>
<comment type="caution">
    <text evidence="7">The sequence shown here is derived from an EMBL/GenBank/DDBJ whole genome shotgun (WGS) entry which is preliminary data.</text>
</comment>
<keyword evidence="3" id="KW-0963">Cytoplasm</keyword>
<dbReference type="Pfam" id="PF25574">
    <property type="entry name" value="TPR_IMB1"/>
    <property type="match status" value="1"/>
</dbReference>
<evidence type="ECO:0000256" key="4">
    <source>
        <dbReference type="ARBA" id="ARBA00022737"/>
    </source>
</evidence>
<accession>A0ABQ6NCM6</accession>
<evidence type="ECO:0000256" key="2">
    <source>
        <dbReference type="ARBA" id="ARBA00022448"/>
    </source>
</evidence>
<reference evidence="7 8" key="1">
    <citation type="journal article" date="2023" name="Commun. Biol.">
        <title>Genome analysis of Parmales, the sister group of diatoms, reveals the evolutionary specialization of diatoms from phago-mixotrophs to photoautotrophs.</title>
        <authorList>
            <person name="Ban H."/>
            <person name="Sato S."/>
            <person name="Yoshikawa S."/>
            <person name="Yamada K."/>
            <person name="Nakamura Y."/>
            <person name="Ichinomiya M."/>
            <person name="Sato N."/>
            <person name="Blanc-Mathieu R."/>
            <person name="Endo H."/>
            <person name="Kuwata A."/>
            <person name="Ogata H."/>
        </authorList>
    </citation>
    <scope>NUCLEOTIDE SEQUENCE [LARGE SCALE GENOMIC DNA]</scope>
</reference>
<dbReference type="PANTHER" id="PTHR10527">
    <property type="entry name" value="IMPORTIN BETA"/>
    <property type="match status" value="1"/>
</dbReference>
<dbReference type="InterPro" id="IPR016024">
    <property type="entry name" value="ARM-type_fold"/>
</dbReference>
<evidence type="ECO:0000313" key="8">
    <source>
        <dbReference type="Proteomes" id="UP001165060"/>
    </source>
</evidence>
<evidence type="ECO:0000259" key="6">
    <source>
        <dbReference type="Pfam" id="PF25574"/>
    </source>
</evidence>
<dbReference type="Proteomes" id="UP001165060">
    <property type="component" value="Unassembled WGS sequence"/>
</dbReference>
<dbReference type="InterPro" id="IPR011989">
    <property type="entry name" value="ARM-like"/>
</dbReference>
<gene>
    <name evidence="7" type="ORF">TeGR_g14542</name>
</gene>
<evidence type="ECO:0000256" key="5">
    <source>
        <dbReference type="ARBA" id="ARBA00022927"/>
    </source>
</evidence>
<proteinExistence type="predicted"/>
<dbReference type="InterPro" id="IPR058584">
    <property type="entry name" value="IMB1_TNPO1-like_TPR"/>
</dbReference>
<dbReference type="InterPro" id="IPR040122">
    <property type="entry name" value="Importin_beta"/>
</dbReference>
<keyword evidence="5" id="KW-0653">Protein transport</keyword>
<protein>
    <recommendedName>
        <fullName evidence="6">Importin subunit beta-1/Transportin-1-like TPR repeats domain-containing protein</fullName>
    </recommendedName>
</protein>
<organism evidence="7 8">
    <name type="scientific">Tetraparma gracilis</name>
    <dbReference type="NCBI Taxonomy" id="2962635"/>
    <lineage>
        <taxon>Eukaryota</taxon>
        <taxon>Sar</taxon>
        <taxon>Stramenopiles</taxon>
        <taxon>Ochrophyta</taxon>
        <taxon>Bolidophyceae</taxon>
        <taxon>Parmales</taxon>
        <taxon>Triparmaceae</taxon>
        <taxon>Tetraparma</taxon>
    </lineage>
</organism>
<feature type="domain" description="Importin subunit beta-1/Transportin-1-like TPR repeats" evidence="6">
    <location>
        <begin position="111"/>
        <end position="421"/>
    </location>
</feature>
<dbReference type="EMBL" id="BRYB01006649">
    <property type="protein sequence ID" value="GMI54207.1"/>
    <property type="molecule type" value="Genomic_DNA"/>
</dbReference>
<keyword evidence="2" id="KW-0813">Transport</keyword>
<keyword evidence="4" id="KW-0677">Repeat</keyword>
<comment type="subcellular location">
    <subcellularLocation>
        <location evidence="1">Cytoplasm</location>
    </subcellularLocation>
</comment>
<evidence type="ECO:0000256" key="1">
    <source>
        <dbReference type="ARBA" id="ARBA00004496"/>
    </source>
</evidence>
<dbReference type="Pfam" id="PF13513">
    <property type="entry name" value="HEAT_EZ"/>
    <property type="match status" value="1"/>
</dbReference>
<name>A0ABQ6NCM6_9STRA</name>
<keyword evidence="8" id="KW-1185">Reference proteome</keyword>
<feature type="non-terminal residue" evidence="7">
    <location>
        <position position="422"/>
    </location>
</feature>
<feature type="non-terminal residue" evidence="7">
    <location>
        <position position="1"/>
    </location>
</feature>
<sequence length="422" mass="46491">PPPQLVANCTGDAVVAHVMPFTLQNIRSENWRLREAATMAFCCILDGPTPEAIGNYVAQSVPVFVSALKDPQPIVKDTTAWTISRMCELHASSIPMEQYGGLLSGVTEPLLTESPTIAAHCCMSIFHLAIHFDSQDQPTSALSAHMRNLIQLLLQVTDREDWNEGNLRLTAYDAISMLIQHAALDSEPLFAELTPAILQKLADCMAMPVVSEDDKMAKENLQISLCSIILVLVRALSEEHLGQYADSIMMGTITIFETKNLALYQDAFLVTGAVADRLESRFERYQEKVHPAIVLGLKNREAYTVCNAAVCTLGDMCRALEGRIFKNCDELMMALLENLQDTSLNRSVKPTVLSCFGDIALALNGNFEKYVQVTLTMLSQASQTRAADEDEDSIEYLNTLRVGILEAYVGIVQGLKADNKQD</sequence>
<evidence type="ECO:0000256" key="3">
    <source>
        <dbReference type="ARBA" id="ARBA00022490"/>
    </source>
</evidence>
<dbReference type="Gene3D" id="1.25.10.10">
    <property type="entry name" value="Leucine-rich Repeat Variant"/>
    <property type="match status" value="1"/>
</dbReference>